<name>A0A1W0X2R3_HYPEX</name>
<proteinExistence type="predicted"/>
<dbReference type="Proteomes" id="UP000192578">
    <property type="component" value="Unassembled WGS sequence"/>
</dbReference>
<keyword evidence="3" id="KW-1185">Reference proteome</keyword>
<keyword evidence="1" id="KW-0812">Transmembrane</keyword>
<accession>A0A1W0X2R3</accession>
<evidence type="ECO:0000256" key="1">
    <source>
        <dbReference type="SAM" id="Phobius"/>
    </source>
</evidence>
<evidence type="ECO:0000313" key="2">
    <source>
        <dbReference type="EMBL" id="OQV21796.1"/>
    </source>
</evidence>
<reference evidence="3" key="1">
    <citation type="submission" date="2017-01" db="EMBL/GenBank/DDBJ databases">
        <title>Comparative genomics of anhydrobiosis in the tardigrade Hypsibius dujardini.</title>
        <authorList>
            <person name="Yoshida Y."/>
            <person name="Koutsovoulos G."/>
            <person name="Laetsch D."/>
            <person name="Stevens L."/>
            <person name="Kumar S."/>
            <person name="Horikawa D."/>
            <person name="Ishino K."/>
            <person name="Komine S."/>
            <person name="Tomita M."/>
            <person name="Blaxter M."/>
            <person name="Arakawa K."/>
        </authorList>
    </citation>
    <scope>NUCLEOTIDE SEQUENCE [LARGE SCALE GENOMIC DNA]</scope>
    <source>
        <strain evidence="3">Z151</strain>
    </source>
</reference>
<organism evidence="2 3">
    <name type="scientific">Hypsibius exemplaris</name>
    <name type="common">Freshwater tardigrade</name>
    <dbReference type="NCBI Taxonomy" id="2072580"/>
    <lineage>
        <taxon>Eukaryota</taxon>
        <taxon>Metazoa</taxon>
        <taxon>Ecdysozoa</taxon>
        <taxon>Tardigrada</taxon>
        <taxon>Eutardigrada</taxon>
        <taxon>Parachela</taxon>
        <taxon>Hypsibioidea</taxon>
        <taxon>Hypsibiidae</taxon>
        <taxon>Hypsibius</taxon>
    </lineage>
</organism>
<keyword evidence="1" id="KW-0472">Membrane</keyword>
<evidence type="ECO:0000313" key="3">
    <source>
        <dbReference type="Proteomes" id="UP000192578"/>
    </source>
</evidence>
<keyword evidence="1" id="KW-1133">Transmembrane helix</keyword>
<protein>
    <submittedName>
        <fullName evidence="2">Uncharacterized protein</fullName>
    </submittedName>
</protein>
<dbReference type="AlphaFoldDB" id="A0A1W0X2R3"/>
<feature type="transmembrane region" description="Helical" evidence="1">
    <location>
        <begin position="68"/>
        <end position="90"/>
    </location>
</feature>
<sequence>MPFFAQVCHEPLNDAFYWMCSVACFIHGCRTTKGMARSCRNYGRKLRLCDATVELAVQVAERAHADEVMIGGFSPVTVAAAAVWWVLWILKQQKVLLRKVVATTRRMEERFDRL</sequence>
<gene>
    <name evidence="2" type="ORF">BV898_04371</name>
</gene>
<dbReference type="CDD" id="cd00043">
    <property type="entry name" value="CYCLIN_SF"/>
    <property type="match status" value="1"/>
</dbReference>
<comment type="caution">
    <text evidence="2">The sequence shown here is derived from an EMBL/GenBank/DDBJ whole genome shotgun (WGS) entry which is preliminary data.</text>
</comment>
<dbReference type="EMBL" id="MTYJ01000021">
    <property type="protein sequence ID" value="OQV21796.1"/>
    <property type="molecule type" value="Genomic_DNA"/>
</dbReference>